<dbReference type="InterPro" id="IPR042100">
    <property type="entry name" value="Bug_dom1"/>
</dbReference>
<dbReference type="PANTHER" id="PTHR42928:SF1">
    <property type="entry name" value="BLR4371 PROTEIN"/>
    <property type="match status" value="1"/>
</dbReference>
<evidence type="ECO:0000313" key="4">
    <source>
        <dbReference type="Proteomes" id="UP001596540"/>
    </source>
</evidence>
<dbReference type="SUPFAM" id="SSF53850">
    <property type="entry name" value="Periplasmic binding protein-like II"/>
    <property type="match status" value="1"/>
</dbReference>
<dbReference type="Gene3D" id="3.40.190.10">
    <property type="entry name" value="Periplasmic binding protein-like II"/>
    <property type="match status" value="1"/>
</dbReference>
<comment type="similarity">
    <text evidence="1">Belongs to the UPF0065 (bug) family.</text>
</comment>
<sequence length="324" mass="33683">MPAAVRRLAAAATALLLATGTGACSGPPGPQAATTRELTDNVTMIVPFGAGGGSDVAGRAIAAGLESVTTANITVENREGGAGAIGYSYLLTRRGDPNYLLATETALLTLPITADTEFDYTDFTPVMSLGEDFTLLVVRADSPLHGCAEAVDAARRERVIAGVAGAASLDNVVFTMVEQDTGTSFDRVPFDSGGEVIASLLAGRIDVASLNPSEVAGQLRSGDLRALCVFAEERYDYPGMTGIPTAREEGIDVAYGQFRGVLAPGGISDEALEAWLAASREFVAGDAYAEYVETSLMQPNPLYGADFGAYLDESNARLEGVLRP</sequence>
<gene>
    <name evidence="3" type="ORF">ACFQRF_25205</name>
</gene>
<accession>A0ABW2KNX7</accession>
<keyword evidence="4" id="KW-1185">Reference proteome</keyword>
<proteinExistence type="inferred from homology"/>
<organism evidence="3 4">
    <name type="scientific">Marinactinospora rubrisoli</name>
    <dbReference type="NCBI Taxonomy" id="2715399"/>
    <lineage>
        <taxon>Bacteria</taxon>
        <taxon>Bacillati</taxon>
        <taxon>Actinomycetota</taxon>
        <taxon>Actinomycetes</taxon>
        <taxon>Streptosporangiales</taxon>
        <taxon>Nocardiopsidaceae</taxon>
        <taxon>Marinactinospora</taxon>
    </lineage>
</organism>
<dbReference type="InterPro" id="IPR005064">
    <property type="entry name" value="BUG"/>
</dbReference>
<feature type="chain" id="PRO_5045693211" evidence="2">
    <location>
        <begin position="24"/>
        <end position="324"/>
    </location>
</feature>
<dbReference type="RefSeq" id="WP_379873678.1">
    <property type="nucleotide sequence ID" value="NZ_JBHTBH010000015.1"/>
</dbReference>
<dbReference type="Gene3D" id="3.40.190.150">
    <property type="entry name" value="Bordetella uptake gene, domain 1"/>
    <property type="match status" value="1"/>
</dbReference>
<dbReference type="EMBL" id="JBHTBH010000015">
    <property type="protein sequence ID" value="MFC7331040.1"/>
    <property type="molecule type" value="Genomic_DNA"/>
</dbReference>
<dbReference type="CDD" id="cd07012">
    <property type="entry name" value="PBP2_Bug_TTT"/>
    <property type="match status" value="1"/>
</dbReference>
<comment type="caution">
    <text evidence="3">The sequence shown here is derived from an EMBL/GenBank/DDBJ whole genome shotgun (WGS) entry which is preliminary data.</text>
</comment>
<reference evidence="4" key="1">
    <citation type="journal article" date="2019" name="Int. J. Syst. Evol. Microbiol.">
        <title>The Global Catalogue of Microorganisms (GCM) 10K type strain sequencing project: providing services to taxonomists for standard genome sequencing and annotation.</title>
        <authorList>
            <consortium name="The Broad Institute Genomics Platform"/>
            <consortium name="The Broad Institute Genome Sequencing Center for Infectious Disease"/>
            <person name="Wu L."/>
            <person name="Ma J."/>
        </authorList>
    </citation>
    <scope>NUCLEOTIDE SEQUENCE [LARGE SCALE GENOMIC DNA]</scope>
    <source>
        <strain evidence="4">CGMCC 4.7382</strain>
    </source>
</reference>
<evidence type="ECO:0000256" key="2">
    <source>
        <dbReference type="SAM" id="SignalP"/>
    </source>
</evidence>
<dbReference type="Pfam" id="PF03401">
    <property type="entry name" value="TctC"/>
    <property type="match status" value="1"/>
</dbReference>
<dbReference type="PANTHER" id="PTHR42928">
    <property type="entry name" value="TRICARBOXYLATE-BINDING PROTEIN"/>
    <property type="match status" value="1"/>
</dbReference>
<name>A0ABW2KNX7_9ACTN</name>
<dbReference type="Proteomes" id="UP001596540">
    <property type="component" value="Unassembled WGS sequence"/>
</dbReference>
<dbReference type="PROSITE" id="PS51257">
    <property type="entry name" value="PROKAR_LIPOPROTEIN"/>
    <property type="match status" value="1"/>
</dbReference>
<keyword evidence="2" id="KW-0732">Signal</keyword>
<evidence type="ECO:0000256" key="1">
    <source>
        <dbReference type="ARBA" id="ARBA00006987"/>
    </source>
</evidence>
<feature type="signal peptide" evidence="2">
    <location>
        <begin position="1"/>
        <end position="23"/>
    </location>
</feature>
<protein>
    <submittedName>
        <fullName evidence="3">Tripartite tricarboxylate transporter substrate binding protein</fullName>
    </submittedName>
</protein>
<dbReference type="PIRSF" id="PIRSF017082">
    <property type="entry name" value="YflP"/>
    <property type="match status" value="1"/>
</dbReference>
<evidence type="ECO:0000313" key="3">
    <source>
        <dbReference type="EMBL" id="MFC7331040.1"/>
    </source>
</evidence>